<evidence type="ECO:0000313" key="2">
    <source>
        <dbReference type="Proteomes" id="UP000770717"/>
    </source>
</evidence>
<dbReference type="EMBL" id="WNTK01002427">
    <property type="protein sequence ID" value="KAG9466042.1"/>
    <property type="molecule type" value="Genomic_DNA"/>
</dbReference>
<comment type="caution">
    <text evidence="1">The sequence shown here is derived from an EMBL/GenBank/DDBJ whole genome shotgun (WGS) entry which is preliminary data.</text>
</comment>
<protein>
    <submittedName>
        <fullName evidence="1">Uncharacterized protein</fullName>
    </submittedName>
</protein>
<proteinExistence type="predicted"/>
<keyword evidence="2" id="KW-1185">Reference proteome</keyword>
<gene>
    <name evidence="1" type="ORF">GDO78_017317</name>
</gene>
<sequence>MKRRGTKPELLCDPKNPVAILLSLGSLCGLEHFLQLGLYSKVTRKQLSDSEISTWDRLWSRVYTSPAVHPRGSHRFRLAQDLPDFTSVEKRSLFSFSALKVVCWGAHNS</sequence>
<reference evidence="1" key="1">
    <citation type="thesis" date="2020" institute="ProQuest LLC" country="789 East Eisenhower Parkway, Ann Arbor, MI, USA">
        <title>Comparative Genomics and Chromosome Evolution.</title>
        <authorList>
            <person name="Mudd A.B."/>
        </authorList>
    </citation>
    <scope>NUCLEOTIDE SEQUENCE</scope>
    <source>
        <strain evidence="1">HN-11 Male</strain>
        <tissue evidence="1">Kidney and liver</tissue>
    </source>
</reference>
<accession>A0A8J6C7Y5</accession>
<dbReference type="AlphaFoldDB" id="A0A8J6C7Y5"/>
<evidence type="ECO:0000313" key="1">
    <source>
        <dbReference type="EMBL" id="KAG9466042.1"/>
    </source>
</evidence>
<organism evidence="1 2">
    <name type="scientific">Eleutherodactylus coqui</name>
    <name type="common">Puerto Rican coqui</name>
    <dbReference type="NCBI Taxonomy" id="57060"/>
    <lineage>
        <taxon>Eukaryota</taxon>
        <taxon>Metazoa</taxon>
        <taxon>Chordata</taxon>
        <taxon>Craniata</taxon>
        <taxon>Vertebrata</taxon>
        <taxon>Euteleostomi</taxon>
        <taxon>Amphibia</taxon>
        <taxon>Batrachia</taxon>
        <taxon>Anura</taxon>
        <taxon>Neobatrachia</taxon>
        <taxon>Hyloidea</taxon>
        <taxon>Eleutherodactylidae</taxon>
        <taxon>Eleutherodactylinae</taxon>
        <taxon>Eleutherodactylus</taxon>
        <taxon>Eleutherodactylus</taxon>
    </lineage>
</organism>
<name>A0A8J6C7Y5_ELECQ</name>
<dbReference type="Proteomes" id="UP000770717">
    <property type="component" value="Unassembled WGS sequence"/>
</dbReference>